<evidence type="ECO:0000256" key="1">
    <source>
        <dbReference type="ARBA" id="ARBA00022737"/>
    </source>
</evidence>
<dbReference type="AlphaFoldDB" id="A0A137SH94"/>
<feature type="repeat" description="TPR" evidence="3">
    <location>
        <begin position="389"/>
        <end position="422"/>
    </location>
</feature>
<dbReference type="PROSITE" id="PS51257">
    <property type="entry name" value="PROKAR_LIPOPROTEIN"/>
    <property type="match status" value="1"/>
</dbReference>
<evidence type="ECO:0000313" key="4">
    <source>
        <dbReference type="EMBL" id="KXO11782.1"/>
    </source>
</evidence>
<evidence type="ECO:0000256" key="3">
    <source>
        <dbReference type="PROSITE-ProRule" id="PRU00339"/>
    </source>
</evidence>
<dbReference type="RefSeq" id="WP_061331087.1">
    <property type="nucleotide sequence ID" value="NZ_LOCO01000002.1"/>
</dbReference>
<dbReference type="SUPFAM" id="SSF81901">
    <property type="entry name" value="HCP-like"/>
    <property type="match status" value="1"/>
</dbReference>
<dbReference type="Pfam" id="PF13432">
    <property type="entry name" value="TPR_16"/>
    <property type="match status" value="4"/>
</dbReference>
<dbReference type="PROSITE" id="PS50005">
    <property type="entry name" value="TPR"/>
    <property type="match status" value="4"/>
</dbReference>
<accession>A0A137SH94</accession>
<dbReference type="InterPro" id="IPR011990">
    <property type="entry name" value="TPR-like_helical_dom_sf"/>
</dbReference>
<organism evidence="4 5">
    <name type="scientific">Marinobacter excellens LAMA 842</name>
    <dbReference type="NCBI Taxonomy" id="1306954"/>
    <lineage>
        <taxon>Bacteria</taxon>
        <taxon>Pseudomonadati</taxon>
        <taxon>Pseudomonadota</taxon>
        <taxon>Gammaproteobacteria</taxon>
        <taxon>Pseudomonadales</taxon>
        <taxon>Marinobacteraceae</taxon>
        <taxon>Marinobacter</taxon>
    </lineage>
</organism>
<sequence length="898" mass="98718">MKISNVVRVSLLSAAIALSLTGCNSEPDMSQDDIQYISHLDQARFFQRQGELRASTIEARSAIQMQPERVDPYFVIINNLLTAGDAVNAERQLDQFLENRSEDALTQPQMNQAALIRAESRILQGKTAEAVQALDQISSPSRDQELKADNLRGQAWLSAGDFGRAETAYTDALQRNDQNVTAAVGLSRIAAARGDIAKARELLSQAETIDSDHEDIWLWKAQLAHSQEQWAEAEQNYIRALETIGQYDVMTYRKYQTISALVTVLRQQGKSAEAFVYEEILAKSGPGTIKSNLEAAAAAYNDGDLDTAARFLQEVLNQAPGHQQSALMLGVIRFRQGRTEEAASLLEPLAEMNDTDGVRKLLAATRISMRDPQGAKTLLDDLKDRDSDPQTLALVGIASLASGDDQSGRQLINRALELQPDNHNLRLRYATYLAQREDYEAAIRQARQIPAEAPESTQATILVSQAQMASGNPDAAHKALDDLLSKEPANVAALIAKGNLAGNTGNMDNARKFFEQAHKAAPDNPTPLVGLGNLARLRDDNDTARELYTQAVRLAPDNRGALQAIANLLPRDDLTELMRSIREDNPEAAGPRLILLETALIENNTSEADELTAQLVERQQADAPSPTEPLVATVYDGIATQMVQRGQTERALQILNRGRTLFPDNEDMALKVASIEFRNGNTAAARDALRDAKQHNPESPGPYQLEASYYESQGEHQQAAELYQLALTKRNTPELQVVRARALSSAGQPTAALESLEQAMEQFPNNTRIMLSLAMAHQQTGQQDKAKASYEQLVSLSPTNAVALNNLAWLYYETGDNRALDTARKAYELVPDSAAVVDTYGWILFESGEQQQSLVVLEKAHELDPGSREIAMHLVEAYRAAGRDDDARRILTKLDNEA</sequence>
<comment type="caution">
    <text evidence="4">The sequence shown here is derived from an EMBL/GenBank/DDBJ whole genome shotgun (WGS) entry which is preliminary data.</text>
</comment>
<evidence type="ECO:0000256" key="2">
    <source>
        <dbReference type="ARBA" id="ARBA00022803"/>
    </source>
</evidence>
<feature type="repeat" description="TPR" evidence="3">
    <location>
        <begin position="767"/>
        <end position="800"/>
    </location>
</feature>
<protein>
    <submittedName>
        <fullName evidence="4">Uncharacterized protein</fullName>
    </submittedName>
</protein>
<evidence type="ECO:0000313" key="5">
    <source>
        <dbReference type="Proteomes" id="UP000070282"/>
    </source>
</evidence>
<dbReference type="SMART" id="SM00028">
    <property type="entry name" value="TPR"/>
    <property type="match status" value="14"/>
</dbReference>
<feature type="repeat" description="TPR" evidence="3">
    <location>
        <begin position="525"/>
        <end position="558"/>
    </location>
</feature>
<name>A0A137SH94_9GAMM</name>
<proteinExistence type="predicted"/>
<dbReference type="Gene3D" id="1.25.40.10">
    <property type="entry name" value="Tetratricopeptide repeat domain"/>
    <property type="match status" value="3"/>
</dbReference>
<dbReference type="InterPro" id="IPR019734">
    <property type="entry name" value="TPR_rpt"/>
</dbReference>
<dbReference type="Proteomes" id="UP000070282">
    <property type="component" value="Unassembled WGS sequence"/>
</dbReference>
<reference evidence="5" key="1">
    <citation type="submission" date="2015-12" db="EMBL/GenBank/DDBJ databases">
        <authorList>
            <person name="Lima A."/>
            <person name="Farahani Zayas N."/>
            <person name="Castro Da Silva M.A."/>
            <person name="Cabral A."/>
            <person name="Pessatti M.L."/>
        </authorList>
    </citation>
    <scope>NUCLEOTIDE SEQUENCE [LARGE SCALE GENOMIC DNA]</scope>
    <source>
        <strain evidence="5">LAMA 842</strain>
    </source>
</reference>
<keyword evidence="2 3" id="KW-0802">TPR repeat</keyword>
<dbReference type="PATRIC" id="fig|1306954.6.peg.1608"/>
<dbReference type="Pfam" id="PF14559">
    <property type="entry name" value="TPR_19"/>
    <property type="match status" value="4"/>
</dbReference>
<keyword evidence="1" id="KW-0677">Repeat</keyword>
<dbReference type="SUPFAM" id="SSF48452">
    <property type="entry name" value="TPR-like"/>
    <property type="match status" value="3"/>
</dbReference>
<dbReference type="InterPro" id="IPR051012">
    <property type="entry name" value="CellSynth/LPSAsmb/PSIAsmb"/>
</dbReference>
<gene>
    <name evidence="4" type="ORF">J122_657</name>
</gene>
<dbReference type="EMBL" id="LOCO01000002">
    <property type="protein sequence ID" value="KXO11782.1"/>
    <property type="molecule type" value="Genomic_DNA"/>
</dbReference>
<dbReference type="PANTHER" id="PTHR45586:SF1">
    <property type="entry name" value="LIPOPOLYSACCHARIDE ASSEMBLY PROTEIN B"/>
    <property type="match status" value="1"/>
</dbReference>
<feature type="repeat" description="TPR" evidence="3">
    <location>
        <begin position="491"/>
        <end position="524"/>
    </location>
</feature>
<dbReference type="PANTHER" id="PTHR45586">
    <property type="entry name" value="TPR REPEAT-CONTAINING PROTEIN PA4667"/>
    <property type="match status" value="1"/>
</dbReference>
<keyword evidence="5" id="KW-1185">Reference proteome</keyword>